<keyword evidence="2" id="KW-0963">Cytoplasm</keyword>
<dbReference type="PROSITE" id="PS50209">
    <property type="entry name" value="CARD"/>
    <property type="match status" value="1"/>
</dbReference>
<dbReference type="InterPro" id="IPR027417">
    <property type="entry name" value="P-loop_NTPase"/>
</dbReference>
<evidence type="ECO:0000256" key="4">
    <source>
        <dbReference type="ARBA" id="ARBA00022859"/>
    </source>
</evidence>
<evidence type="ECO:0000256" key="6">
    <source>
        <dbReference type="SAM" id="Phobius"/>
    </source>
</evidence>
<dbReference type="AlphaFoldDB" id="A0A1S3H0A2"/>
<feature type="transmembrane region" description="Helical" evidence="6">
    <location>
        <begin position="6"/>
        <end position="24"/>
    </location>
</feature>
<gene>
    <name evidence="10" type="primary">LOC106150941</name>
</gene>
<evidence type="ECO:0000256" key="3">
    <source>
        <dbReference type="ARBA" id="ARBA00022588"/>
    </source>
</evidence>
<comment type="subcellular location">
    <subcellularLocation>
        <location evidence="1">Cytoplasm</location>
    </subcellularLocation>
</comment>
<sequence length="930" mass="106810">MEFGIDIWTIIVTVFLLFLLTLLFRRGNIGHYFQEREAFSDEAGKRVLVTSTMATAKAYTDSDQDNFFRMSILIVDYALKVVQDVLQKELRKKYPNLFDPSTGLLHKVLGDKTVWTLLLGLSPKIFNHHQRKQLYPAGNPSTSVTVGDLDLTLTVLLLRNITTLNNKSKAWDNPSDTDVSREAKIGRVKRYRNIVYGHANTAAISDQDFRAHFSGLKSNLLVLSSRFTNEDYDAILSKPLDAALLARNQNILKEWYYYDKDVKDELMSLKATMEEIPKLGCRIEQVQRKSEQTVLREMRSETKSTHDKLQKIVQMTEEIQEKVQVIYDKNRDRPGRRKMTVMSDTQEDPAVYSSQLFNPSSSTEKEIPQTTESSPTSVDVGTVAASGILTTKPDTYSKAPVMSPTHKNLLVQMGPELIKDLQVEDIVPDMVDRGIISERNAKKVLAHKAENDQAFEFLRILPKCGPRAFETFVDVLRKHNKKELADLLAEKATACSSKNQIASFYIKYMSQIQRLPWDPDDTMHLDDVYVNLQWVQEERKPAGTSSDPIQSYTSIFKDTKQGTRPKRIFVRGKAGIGKTTFTQKMATDWANDTLGLKECDRALSNYKHLLIINLRNIRHSQTLKGAIEKQISPSNQNKKEVVDEIVHALDYDSDHVLMVFDGYDEYDPKTSEEITDIIYCKQYQNVCTIITTRPWKAEELMKKQIPDSVYEITGLTGDNIREYVAKFFDENMECYDLFEWEFDDSFDSEFLDVSESIGNGLLHYIMRKKLESLVKIPILLLFFCLMWQEDQQSDAKTDSLPISYTLLYKTLIQMLLRRRYDIRTKDETEESIGQFEETFIGLGKLAYDGLVKPDGGLIFNEKDLQAIPNISELYSLGLLSKSKVHSNLDVKQEVTFPHKTIQEFFAAKYLARKLDQNENFRSVFGKLKHH</sequence>
<evidence type="ECO:0000259" key="8">
    <source>
        <dbReference type="PROSITE" id="PS50837"/>
    </source>
</evidence>
<dbReference type="GO" id="GO:0005737">
    <property type="term" value="C:cytoplasm"/>
    <property type="evidence" value="ECO:0007669"/>
    <property type="project" value="UniProtKB-SubCell"/>
</dbReference>
<dbReference type="PANTHER" id="PTHR46312">
    <property type="entry name" value="NACHT DOMAIN-CONTAINING PROTEIN"/>
    <property type="match status" value="1"/>
</dbReference>
<dbReference type="Gene3D" id="3.40.50.300">
    <property type="entry name" value="P-loop containing nucleotide triphosphate hydrolases"/>
    <property type="match status" value="1"/>
</dbReference>
<dbReference type="InParanoid" id="A0A1S3H0A2"/>
<dbReference type="Proteomes" id="UP000085678">
    <property type="component" value="Unplaced"/>
</dbReference>
<dbReference type="SMART" id="SM00114">
    <property type="entry name" value="CARD"/>
    <property type="match status" value="1"/>
</dbReference>
<dbReference type="CDD" id="cd01671">
    <property type="entry name" value="CARD"/>
    <property type="match status" value="1"/>
</dbReference>
<keyword evidence="6" id="KW-0812">Transmembrane</keyword>
<feature type="domain" description="NACHT" evidence="8">
    <location>
        <begin position="566"/>
        <end position="694"/>
    </location>
</feature>
<organism evidence="9 10">
    <name type="scientific">Lingula anatina</name>
    <name type="common">Brachiopod</name>
    <name type="synonym">Lingula unguis</name>
    <dbReference type="NCBI Taxonomy" id="7574"/>
    <lineage>
        <taxon>Eukaryota</taxon>
        <taxon>Metazoa</taxon>
        <taxon>Spiralia</taxon>
        <taxon>Lophotrochozoa</taxon>
        <taxon>Brachiopoda</taxon>
        <taxon>Linguliformea</taxon>
        <taxon>Lingulata</taxon>
        <taxon>Lingulida</taxon>
        <taxon>Linguloidea</taxon>
        <taxon>Lingulidae</taxon>
        <taxon>Lingula</taxon>
    </lineage>
</organism>
<keyword evidence="9" id="KW-1185">Reference proteome</keyword>
<dbReference type="GO" id="GO:0042981">
    <property type="term" value="P:regulation of apoptotic process"/>
    <property type="evidence" value="ECO:0007669"/>
    <property type="project" value="InterPro"/>
</dbReference>
<keyword evidence="3" id="KW-0399">Innate immunity</keyword>
<dbReference type="GO" id="GO:0045087">
    <property type="term" value="P:innate immune response"/>
    <property type="evidence" value="ECO:0007669"/>
    <property type="project" value="UniProtKB-KW"/>
</dbReference>
<accession>A0A1S3H0A2</accession>
<dbReference type="InterPro" id="IPR011029">
    <property type="entry name" value="DEATH-like_dom_sf"/>
</dbReference>
<evidence type="ECO:0000259" key="7">
    <source>
        <dbReference type="PROSITE" id="PS50209"/>
    </source>
</evidence>
<evidence type="ECO:0000256" key="2">
    <source>
        <dbReference type="ARBA" id="ARBA00022490"/>
    </source>
</evidence>
<dbReference type="Pfam" id="PF18738">
    <property type="entry name" value="HEPN_DZIP3"/>
    <property type="match status" value="1"/>
</dbReference>
<dbReference type="InterPro" id="IPR001315">
    <property type="entry name" value="CARD"/>
</dbReference>
<evidence type="ECO:0000313" key="10">
    <source>
        <dbReference type="RefSeq" id="XP_013379433.1"/>
    </source>
</evidence>
<name>A0A1S3H0A2_LINAN</name>
<dbReference type="InterPro" id="IPR007111">
    <property type="entry name" value="NACHT_NTPase"/>
</dbReference>
<dbReference type="KEGG" id="lak:106150941"/>
<proteinExistence type="predicted"/>
<feature type="region of interest" description="Disordered" evidence="5">
    <location>
        <begin position="353"/>
        <end position="378"/>
    </location>
</feature>
<keyword evidence="6" id="KW-0472">Membrane</keyword>
<dbReference type="PROSITE" id="PS50837">
    <property type="entry name" value="NACHT"/>
    <property type="match status" value="1"/>
</dbReference>
<dbReference type="OrthoDB" id="6161424at2759"/>
<dbReference type="GeneID" id="106150941"/>
<dbReference type="Pfam" id="PF05729">
    <property type="entry name" value="NACHT"/>
    <property type="match status" value="1"/>
</dbReference>
<feature type="domain" description="CARD" evidence="7">
    <location>
        <begin position="402"/>
        <end position="491"/>
    </location>
</feature>
<protein>
    <submittedName>
        <fullName evidence="10">Uncharacterized protein LOC106150941</fullName>
    </submittedName>
</protein>
<dbReference type="PANTHER" id="PTHR46312:SF2">
    <property type="entry name" value="NUCLEOTIDE-BINDING OLIGOMERIZATION DOMAIN-CONTAINING PROTEIN 2-LIKE"/>
    <property type="match status" value="1"/>
</dbReference>
<dbReference type="SUPFAM" id="SSF52540">
    <property type="entry name" value="P-loop containing nucleoside triphosphate hydrolases"/>
    <property type="match status" value="1"/>
</dbReference>
<evidence type="ECO:0000313" key="9">
    <source>
        <dbReference type="Proteomes" id="UP000085678"/>
    </source>
</evidence>
<keyword evidence="6" id="KW-1133">Transmembrane helix</keyword>
<dbReference type="Gene3D" id="1.10.533.10">
    <property type="entry name" value="Death Domain, Fas"/>
    <property type="match status" value="1"/>
</dbReference>
<evidence type="ECO:0000256" key="5">
    <source>
        <dbReference type="SAM" id="MobiDB-lite"/>
    </source>
</evidence>
<reference evidence="10" key="1">
    <citation type="submission" date="2025-08" db="UniProtKB">
        <authorList>
            <consortium name="RefSeq"/>
        </authorList>
    </citation>
    <scope>IDENTIFICATION</scope>
    <source>
        <tissue evidence="10">Gonads</tissue>
    </source>
</reference>
<dbReference type="SUPFAM" id="SSF47986">
    <property type="entry name" value="DEATH domain"/>
    <property type="match status" value="1"/>
</dbReference>
<evidence type="ECO:0000256" key="1">
    <source>
        <dbReference type="ARBA" id="ARBA00004496"/>
    </source>
</evidence>
<dbReference type="Pfam" id="PF00619">
    <property type="entry name" value="CARD"/>
    <property type="match status" value="1"/>
</dbReference>
<dbReference type="InterPro" id="IPR041249">
    <property type="entry name" value="HEPN_DZIP3"/>
</dbReference>
<keyword evidence="4" id="KW-0391">Immunity</keyword>
<dbReference type="RefSeq" id="XP_013379433.1">
    <property type="nucleotide sequence ID" value="XM_013523979.1"/>
</dbReference>